<dbReference type="PANTHER" id="PTHR45431">
    <property type="entry name" value="RHODANESE-LIKE DOMAIN-CONTAINING PROTEIN 15, CHLOROPLASTIC"/>
    <property type="match status" value="1"/>
</dbReference>
<feature type="signal peptide" evidence="1">
    <location>
        <begin position="1"/>
        <end position="23"/>
    </location>
</feature>
<feature type="domain" description="Rhodanese" evidence="2">
    <location>
        <begin position="52"/>
        <end position="161"/>
    </location>
</feature>
<dbReference type="InterPro" id="IPR001763">
    <property type="entry name" value="Rhodanese-like_dom"/>
</dbReference>
<sequence>MKRRGWIWVGVLVLTAFATAALAADVPSDEKKRTSLNKYVTALEAYEMWKADPQKVTILDVRTPEEYVFVGHPAMAVNIPSELWTGKWSDEKKDFPLAPNPDFEALVKARFKPDDVLLVMCRSGHRSAKAIERLAAAGFTNVYNIVDGFEGDKVADAESYYKGKRMKNGWRNSGAPWTYDLDPQLAFIPKP</sequence>
<evidence type="ECO:0000259" key="2">
    <source>
        <dbReference type="PROSITE" id="PS50206"/>
    </source>
</evidence>
<dbReference type="SMART" id="SM00450">
    <property type="entry name" value="RHOD"/>
    <property type="match status" value="1"/>
</dbReference>
<name>A0A831ZQY0_9BACT</name>
<keyword evidence="1" id="KW-0732">Signal</keyword>
<evidence type="ECO:0000313" key="3">
    <source>
        <dbReference type="EMBL" id="HFK96209.1"/>
    </source>
</evidence>
<protein>
    <submittedName>
        <fullName evidence="3">Sulfurtransferase</fullName>
    </submittedName>
</protein>
<dbReference type="EMBL" id="DSTK01000010">
    <property type="protein sequence ID" value="HFK96209.1"/>
    <property type="molecule type" value="Genomic_DNA"/>
</dbReference>
<dbReference type="Gene3D" id="3.40.250.10">
    <property type="entry name" value="Rhodanese-like domain"/>
    <property type="match status" value="1"/>
</dbReference>
<dbReference type="PANTHER" id="PTHR45431:SF3">
    <property type="entry name" value="RHODANESE-LIKE DOMAIN-CONTAINING PROTEIN 15, CHLOROPLASTIC"/>
    <property type="match status" value="1"/>
</dbReference>
<dbReference type="InterPro" id="IPR052367">
    <property type="entry name" value="Thiosulfate_ST/Rhodanese-like"/>
</dbReference>
<accession>A0A831ZQY0</accession>
<dbReference type="SUPFAM" id="SSF52821">
    <property type="entry name" value="Rhodanese/Cell cycle control phosphatase"/>
    <property type="match status" value="1"/>
</dbReference>
<dbReference type="Pfam" id="PF00581">
    <property type="entry name" value="Rhodanese"/>
    <property type="match status" value="1"/>
</dbReference>
<comment type="caution">
    <text evidence="3">The sequence shown here is derived from an EMBL/GenBank/DDBJ whole genome shotgun (WGS) entry which is preliminary data.</text>
</comment>
<feature type="chain" id="PRO_5032645761" evidence="1">
    <location>
        <begin position="24"/>
        <end position="191"/>
    </location>
</feature>
<reference evidence="3" key="1">
    <citation type="journal article" date="2020" name="mSystems">
        <title>Genome- and Community-Level Interaction Insights into Carbon Utilization and Element Cycling Functions of Hydrothermarchaeota in Hydrothermal Sediment.</title>
        <authorList>
            <person name="Zhou Z."/>
            <person name="Liu Y."/>
            <person name="Xu W."/>
            <person name="Pan J."/>
            <person name="Luo Z.H."/>
            <person name="Li M."/>
        </authorList>
    </citation>
    <scope>NUCLEOTIDE SEQUENCE [LARGE SCALE GENOMIC DNA]</scope>
    <source>
        <strain evidence="3">SpSt-456</strain>
    </source>
</reference>
<proteinExistence type="predicted"/>
<dbReference type="PROSITE" id="PS50206">
    <property type="entry name" value="RHODANESE_3"/>
    <property type="match status" value="1"/>
</dbReference>
<gene>
    <name evidence="3" type="ORF">ENS06_02660</name>
</gene>
<dbReference type="InterPro" id="IPR036873">
    <property type="entry name" value="Rhodanese-like_dom_sf"/>
</dbReference>
<dbReference type="AlphaFoldDB" id="A0A831ZQY0"/>
<evidence type="ECO:0000256" key="1">
    <source>
        <dbReference type="SAM" id="SignalP"/>
    </source>
</evidence>
<organism evidence="3">
    <name type="scientific">Desulfacinum infernum</name>
    <dbReference type="NCBI Taxonomy" id="35837"/>
    <lineage>
        <taxon>Bacteria</taxon>
        <taxon>Pseudomonadati</taxon>
        <taxon>Thermodesulfobacteriota</taxon>
        <taxon>Syntrophobacteria</taxon>
        <taxon>Syntrophobacterales</taxon>
        <taxon>Syntrophobacteraceae</taxon>
        <taxon>Desulfacinum</taxon>
    </lineage>
</organism>
<dbReference type="GO" id="GO:0016740">
    <property type="term" value="F:transferase activity"/>
    <property type="evidence" value="ECO:0007669"/>
    <property type="project" value="UniProtKB-KW"/>
</dbReference>
<keyword evidence="3" id="KW-0808">Transferase</keyword>